<name>A0ABN8EDZ5_CHISP</name>
<feature type="domain" description="Spaetzle" evidence="5">
    <location>
        <begin position="184"/>
        <end position="277"/>
    </location>
</feature>
<dbReference type="Gene3D" id="2.10.90.10">
    <property type="entry name" value="Cystine-knot cytokines"/>
    <property type="match status" value="1"/>
</dbReference>
<dbReference type="InterPro" id="IPR052444">
    <property type="entry name" value="Spz/Toll_ligand-like"/>
</dbReference>
<dbReference type="InterPro" id="IPR032104">
    <property type="entry name" value="Spaetzle"/>
</dbReference>
<evidence type="ECO:0000313" key="7">
    <source>
        <dbReference type="Proteomes" id="UP001153292"/>
    </source>
</evidence>
<gene>
    <name evidence="6" type="ORF">CHILSU_LOCUS10611</name>
</gene>
<feature type="chain" id="PRO_5045705651" description="Spaetzle domain-containing protein" evidence="4">
    <location>
        <begin position="19"/>
        <end position="291"/>
    </location>
</feature>
<evidence type="ECO:0000256" key="1">
    <source>
        <dbReference type="ARBA" id="ARBA00022729"/>
    </source>
</evidence>
<accession>A0ABN8EDZ5</accession>
<evidence type="ECO:0000256" key="3">
    <source>
        <dbReference type="ARBA" id="ARBA00023180"/>
    </source>
</evidence>
<keyword evidence="1 4" id="KW-0732">Signal</keyword>
<keyword evidence="7" id="KW-1185">Reference proteome</keyword>
<evidence type="ECO:0000259" key="5">
    <source>
        <dbReference type="Pfam" id="PF16077"/>
    </source>
</evidence>
<reference evidence="6" key="1">
    <citation type="submission" date="2021-12" db="EMBL/GenBank/DDBJ databases">
        <authorList>
            <person name="King R."/>
        </authorList>
    </citation>
    <scope>NUCLEOTIDE SEQUENCE</scope>
</reference>
<feature type="signal peptide" evidence="4">
    <location>
        <begin position="1"/>
        <end position="18"/>
    </location>
</feature>
<evidence type="ECO:0000256" key="2">
    <source>
        <dbReference type="ARBA" id="ARBA00023157"/>
    </source>
</evidence>
<evidence type="ECO:0000256" key="4">
    <source>
        <dbReference type="SAM" id="SignalP"/>
    </source>
</evidence>
<evidence type="ECO:0000313" key="6">
    <source>
        <dbReference type="EMBL" id="CAH0693123.1"/>
    </source>
</evidence>
<dbReference type="SUPFAM" id="SSF57501">
    <property type="entry name" value="Cystine-knot cytokines"/>
    <property type="match status" value="1"/>
</dbReference>
<keyword evidence="2" id="KW-1015">Disulfide bond</keyword>
<protein>
    <recommendedName>
        <fullName evidence="5">Spaetzle domain-containing protein</fullName>
    </recommendedName>
</protein>
<keyword evidence="3" id="KW-0325">Glycoprotein</keyword>
<dbReference type="Proteomes" id="UP001153292">
    <property type="component" value="Chromosome 8"/>
</dbReference>
<sequence>MCWKQISLVWLALTAASAYRQIHPYSGFYSYRGYQQPPQLSRRIEVRNAEGYGYGRSDRVASERSIPFSNSAQRVQAQEWTRFNNDAAESRNGNISLKIGSRTGSLVDSESVVFPGPTSRRASFEPEIPAECEGKTICETVHNYPQEYVDEMLSKMTGENNMFNLDVETPEISQRRGSWENSIELCEHTETIIYPKAAKTTQGKWVLVVNKDNEPVQGFKAEMCTKPNDVCSEILSFPSSYNSTCHQKMTERSMWSLDRNGQMIKESILTPSCCTCLLVIVSPNDRYKRAP</sequence>
<dbReference type="InterPro" id="IPR029034">
    <property type="entry name" value="Cystine-knot_cytokine"/>
</dbReference>
<dbReference type="PANTHER" id="PTHR23199">
    <property type="entry name" value="NEUROTROPHIN 1-RELATED"/>
    <property type="match status" value="1"/>
</dbReference>
<proteinExistence type="predicted"/>
<dbReference type="PANTHER" id="PTHR23199:SF12">
    <property type="entry name" value="NEUROTROPHIN 1-RELATED"/>
    <property type="match status" value="1"/>
</dbReference>
<dbReference type="EMBL" id="OU963901">
    <property type="protein sequence ID" value="CAH0693123.1"/>
    <property type="molecule type" value="Genomic_DNA"/>
</dbReference>
<organism evidence="6 7">
    <name type="scientific">Chilo suppressalis</name>
    <name type="common">Asiatic rice borer moth</name>
    <dbReference type="NCBI Taxonomy" id="168631"/>
    <lineage>
        <taxon>Eukaryota</taxon>
        <taxon>Metazoa</taxon>
        <taxon>Ecdysozoa</taxon>
        <taxon>Arthropoda</taxon>
        <taxon>Hexapoda</taxon>
        <taxon>Insecta</taxon>
        <taxon>Pterygota</taxon>
        <taxon>Neoptera</taxon>
        <taxon>Endopterygota</taxon>
        <taxon>Lepidoptera</taxon>
        <taxon>Glossata</taxon>
        <taxon>Ditrysia</taxon>
        <taxon>Pyraloidea</taxon>
        <taxon>Crambidae</taxon>
        <taxon>Crambinae</taxon>
        <taxon>Chilo</taxon>
    </lineage>
</organism>
<dbReference type="Pfam" id="PF16077">
    <property type="entry name" value="Spaetzle"/>
    <property type="match status" value="1"/>
</dbReference>